<evidence type="ECO:0000313" key="3">
    <source>
        <dbReference type="Proteomes" id="UP000652219"/>
    </source>
</evidence>
<evidence type="ECO:0000259" key="1">
    <source>
        <dbReference type="Pfam" id="PF06985"/>
    </source>
</evidence>
<accession>A0A8H6JX36</accession>
<dbReference type="PANTHER" id="PTHR33112:SF10">
    <property type="entry name" value="TOL"/>
    <property type="match status" value="1"/>
</dbReference>
<dbReference type="PANTHER" id="PTHR33112">
    <property type="entry name" value="DOMAIN PROTEIN, PUTATIVE-RELATED"/>
    <property type="match status" value="1"/>
</dbReference>
<dbReference type="AlphaFoldDB" id="A0A8H6JX36"/>
<organism evidence="2 3">
    <name type="scientific">Colletotrichum sojae</name>
    <dbReference type="NCBI Taxonomy" id="2175907"/>
    <lineage>
        <taxon>Eukaryota</taxon>
        <taxon>Fungi</taxon>
        <taxon>Dikarya</taxon>
        <taxon>Ascomycota</taxon>
        <taxon>Pezizomycotina</taxon>
        <taxon>Sordariomycetes</taxon>
        <taxon>Hypocreomycetidae</taxon>
        <taxon>Glomerellales</taxon>
        <taxon>Glomerellaceae</taxon>
        <taxon>Colletotrichum</taxon>
        <taxon>Colletotrichum orchidearum species complex</taxon>
    </lineage>
</organism>
<sequence length="629" mass="71589">TERRIVTGENERYFYGHHEKEATLVLSAEKQCFVCARLAQIPQKPAEEIDFLSRESKYYSMVHYTYGLYDHKPYFCFHSEGRRQVVSLLRGEDTEGEDRLPGFYPGPSTNDPETRSLIQNWVQDCIYSHKSCMLPSNSVPYMPNRVLELRHDQQPVSFRLGQGSQCSYDAQYITLSHCWGPQPAHTTLRLLKSTAEPLSRWQPVEVLPKTFRDAVVVAGHFKVRYLWIDRLRIYQDSSDDWRHESSAMQHVYRHWFLNVSALGAHSGDDGLFFSRQMWKEKLSPAVEFRPSPATEATMLTGIIVPFGKSWHTMDSTKTLCRQAYWECRQGHRCEMAPEIANKWIDYPSTLWKTLVSEERPCSEVLPRRLSDEWENIVRSYTKCNLTFPGDKLVALSGLAEEMKEKLREIGVQENDEARRAPQYRAPTWSWAALDGPILMSQGMSHFDAQFVTFEINTVPGGADIGELTGGSITLDGRLVLLKVRSDSIRNSNSCRIEKIRYDDEEEIALDSFPSVAFGNVVFDTVGDVTNEAHAIVLGLANSELTGFEQWAGLVLASAGNEMHRRIGLFSLYLAPEAAKLQDWVQQAPRRQVTLCKSGIRYISKPGMCLGITTTMVSELDDKGKGRKGQ</sequence>
<feature type="domain" description="Heterokaryon incompatibility" evidence="1">
    <location>
        <begin position="172"/>
        <end position="290"/>
    </location>
</feature>
<evidence type="ECO:0000313" key="2">
    <source>
        <dbReference type="EMBL" id="KAF6820558.1"/>
    </source>
</evidence>
<name>A0A8H6JX36_9PEZI</name>
<dbReference type="InterPro" id="IPR010730">
    <property type="entry name" value="HET"/>
</dbReference>
<reference evidence="2 3" key="1">
    <citation type="journal article" date="2020" name="Phytopathology">
        <title>Genome Sequence Resources of Colletotrichum truncatum, C. plurivorum, C. musicola, and C. sojae: Four Species Pathogenic to Soybean (Glycine max).</title>
        <authorList>
            <person name="Rogerio F."/>
            <person name="Boufleur T.R."/>
            <person name="Ciampi-Guillardi M."/>
            <person name="Sukno S.A."/>
            <person name="Thon M.R."/>
            <person name="Massola Junior N.S."/>
            <person name="Baroncelli R."/>
        </authorList>
    </citation>
    <scope>NUCLEOTIDE SEQUENCE [LARGE SCALE GENOMIC DNA]</scope>
    <source>
        <strain evidence="2 3">LFN0009</strain>
    </source>
</reference>
<dbReference type="Proteomes" id="UP000652219">
    <property type="component" value="Unassembled WGS sequence"/>
</dbReference>
<keyword evidence="3" id="KW-1185">Reference proteome</keyword>
<protein>
    <submittedName>
        <fullName evidence="2">Heterokaryon incompatibility protein</fullName>
    </submittedName>
</protein>
<dbReference type="Pfam" id="PF06985">
    <property type="entry name" value="HET"/>
    <property type="match status" value="1"/>
</dbReference>
<comment type="caution">
    <text evidence="2">The sequence shown here is derived from an EMBL/GenBank/DDBJ whole genome shotgun (WGS) entry which is preliminary data.</text>
</comment>
<gene>
    <name evidence="2" type="ORF">CSOJ01_00814</name>
</gene>
<dbReference type="EMBL" id="WIGN01000005">
    <property type="protein sequence ID" value="KAF6820558.1"/>
    <property type="molecule type" value="Genomic_DNA"/>
</dbReference>
<feature type="non-terminal residue" evidence="2">
    <location>
        <position position="1"/>
    </location>
</feature>
<proteinExistence type="predicted"/>